<evidence type="ECO:0000256" key="9">
    <source>
        <dbReference type="SAM" id="MobiDB-lite"/>
    </source>
</evidence>
<evidence type="ECO:0000256" key="5">
    <source>
        <dbReference type="ARBA" id="ARBA00023187"/>
    </source>
</evidence>
<evidence type="ECO:0000259" key="10">
    <source>
        <dbReference type="PROSITE" id="PS50102"/>
    </source>
</evidence>
<evidence type="ECO:0000256" key="1">
    <source>
        <dbReference type="ARBA" id="ARBA00004123"/>
    </source>
</evidence>
<dbReference type="EMBL" id="JAAAIM010000447">
    <property type="protein sequence ID" value="KAG0287927.1"/>
    <property type="molecule type" value="Genomic_DNA"/>
</dbReference>
<dbReference type="Gene3D" id="3.30.70.330">
    <property type="match status" value="1"/>
</dbReference>
<feature type="compositionally biased region" description="Basic and acidic residues" evidence="9">
    <location>
        <begin position="214"/>
        <end position="228"/>
    </location>
</feature>
<keyword evidence="12" id="KW-1185">Reference proteome</keyword>
<keyword evidence="6 8" id="KW-0539">Nucleus</keyword>
<keyword evidence="4 7" id="KW-0694">RNA-binding</keyword>
<dbReference type="CDD" id="cd12240">
    <property type="entry name" value="RRM_NCBP2"/>
    <property type="match status" value="1"/>
</dbReference>
<evidence type="ECO:0000313" key="12">
    <source>
        <dbReference type="Proteomes" id="UP001194696"/>
    </source>
</evidence>
<evidence type="ECO:0000256" key="8">
    <source>
        <dbReference type="RuleBase" id="RU364036"/>
    </source>
</evidence>
<feature type="compositionally biased region" description="Basic and acidic residues" evidence="9">
    <location>
        <begin position="187"/>
        <end position="199"/>
    </location>
</feature>
<evidence type="ECO:0000256" key="4">
    <source>
        <dbReference type="ARBA" id="ARBA00022884"/>
    </source>
</evidence>
<gene>
    <name evidence="11" type="primary">CBC2</name>
    <name evidence="11" type="ORF">BGZ96_008211</name>
</gene>
<dbReference type="InterPro" id="IPR035979">
    <property type="entry name" value="RBD_domain_sf"/>
</dbReference>
<feature type="region of interest" description="Disordered" evidence="9">
    <location>
        <begin position="184"/>
        <end position="255"/>
    </location>
</feature>
<comment type="subcellular location">
    <subcellularLocation>
        <location evidence="1 8">Nucleus</location>
    </subcellularLocation>
</comment>
<dbReference type="PANTHER" id="PTHR18847">
    <property type="entry name" value="20 KD NUCLEAR CAP BINDING PROTEIN"/>
    <property type="match status" value="1"/>
</dbReference>
<dbReference type="InterPro" id="IPR000504">
    <property type="entry name" value="RRM_dom"/>
</dbReference>
<keyword evidence="3 8" id="KW-0507">mRNA processing</keyword>
<evidence type="ECO:0000256" key="7">
    <source>
        <dbReference type="PROSITE-ProRule" id="PRU00176"/>
    </source>
</evidence>
<keyword evidence="5 8" id="KW-0508">mRNA splicing</keyword>
<dbReference type="Proteomes" id="UP001194696">
    <property type="component" value="Unassembled WGS sequence"/>
</dbReference>
<evidence type="ECO:0000256" key="6">
    <source>
        <dbReference type="ARBA" id="ARBA00023242"/>
    </source>
</evidence>
<accession>A0ABQ7JZQ1</accession>
<dbReference type="InterPro" id="IPR012677">
    <property type="entry name" value="Nucleotide-bd_a/b_plait_sf"/>
</dbReference>
<dbReference type="InterPro" id="IPR027157">
    <property type="entry name" value="NCBP2"/>
</dbReference>
<evidence type="ECO:0000313" key="11">
    <source>
        <dbReference type="EMBL" id="KAG0287927.1"/>
    </source>
</evidence>
<comment type="similarity">
    <text evidence="2 8">Belongs to the RRM NCBP2 family.</text>
</comment>
<dbReference type="Pfam" id="PF00076">
    <property type="entry name" value="RRM_1"/>
    <property type="match status" value="1"/>
</dbReference>
<sequence>MAPWHHENMAFRKRHRTRTGWLSRNVVPLRHAMHDACCLTASIVQSLSVPSTYKDQQYQGTSSQLALDLANSTTLYVGNLSFFTTEEQIYELFSKCGEIKRIIMGLDRNQKTPCGFCFVEYYHNADALDCMKYINSSKLDERIVRSDLDHGYREGRQFGRGRSGGQVRDEYRLEFDAGRGGWGHVRAKQEAERERDQKANYEAITTIPEGANLDYKDRKDEPSKRSRDDDEDEEEQQRSKANPRFREGDGEEEDA</sequence>
<dbReference type="PROSITE" id="PS50102">
    <property type="entry name" value="RRM"/>
    <property type="match status" value="1"/>
</dbReference>
<name>A0ABQ7JZQ1_9FUNG</name>
<feature type="domain" description="RRM" evidence="10">
    <location>
        <begin position="73"/>
        <end position="151"/>
    </location>
</feature>
<organism evidence="11 12">
    <name type="scientific">Linnemannia gamsii</name>
    <dbReference type="NCBI Taxonomy" id="64522"/>
    <lineage>
        <taxon>Eukaryota</taxon>
        <taxon>Fungi</taxon>
        <taxon>Fungi incertae sedis</taxon>
        <taxon>Mucoromycota</taxon>
        <taxon>Mortierellomycotina</taxon>
        <taxon>Mortierellomycetes</taxon>
        <taxon>Mortierellales</taxon>
        <taxon>Mortierellaceae</taxon>
        <taxon>Linnemannia</taxon>
    </lineage>
</organism>
<proteinExistence type="inferred from homology"/>
<dbReference type="SMART" id="SM00360">
    <property type="entry name" value="RRM"/>
    <property type="match status" value="1"/>
</dbReference>
<evidence type="ECO:0000256" key="3">
    <source>
        <dbReference type="ARBA" id="ARBA00022664"/>
    </source>
</evidence>
<dbReference type="SUPFAM" id="SSF54928">
    <property type="entry name" value="RNA-binding domain, RBD"/>
    <property type="match status" value="1"/>
</dbReference>
<evidence type="ECO:0000256" key="2">
    <source>
        <dbReference type="ARBA" id="ARBA00010725"/>
    </source>
</evidence>
<protein>
    <recommendedName>
        <fullName evidence="8">Nuclear cap-binding protein subunit 2</fullName>
    </recommendedName>
    <alternativeName>
        <fullName evidence="8">20 kDa nuclear cap-binding protein</fullName>
    </alternativeName>
</protein>
<reference evidence="11 12" key="1">
    <citation type="journal article" date="2020" name="Fungal Divers.">
        <title>Resolving the Mortierellaceae phylogeny through synthesis of multi-gene phylogenetics and phylogenomics.</title>
        <authorList>
            <person name="Vandepol N."/>
            <person name="Liber J."/>
            <person name="Desiro A."/>
            <person name="Na H."/>
            <person name="Kennedy M."/>
            <person name="Barry K."/>
            <person name="Grigoriev I.V."/>
            <person name="Miller A.N."/>
            <person name="O'Donnell K."/>
            <person name="Stajich J.E."/>
            <person name="Bonito G."/>
        </authorList>
    </citation>
    <scope>NUCLEOTIDE SEQUENCE [LARGE SCALE GENOMIC DNA]</scope>
    <source>
        <strain evidence="11 12">AD045</strain>
    </source>
</reference>
<comment type="caution">
    <text evidence="11">The sequence shown here is derived from an EMBL/GenBank/DDBJ whole genome shotgun (WGS) entry which is preliminary data.</text>
</comment>
<dbReference type="InterPro" id="IPR034148">
    <property type="entry name" value="NCBP2_RRM"/>
</dbReference>
<dbReference type="PANTHER" id="PTHR18847:SF0">
    <property type="entry name" value="NUCLEAR CAP-BINDING PROTEIN SUBUNIT 2"/>
    <property type="match status" value="1"/>
</dbReference>